<proteinExistence type="predicted"/>
<organism evidence="3 4">
    <name type="scientific">Chromobacterium vaccinii</name>
    <dbReference type="NCBI Taxonomy" id="1108595"/>
    <lineage>
        <taxon>Bacteria</taxon>
        <taxon>Pseudomonadati</taxon>
        <taxon>Pseudomonadota</taxon>
        <taxon>Betaproteobacteria</taxon>
        <taxon>Neisseriales</taxon>
        <taxon>Chromobacteriaceae</taxon>
        <taxon>Chromobacterium</taxon>
    </lineage>
</organism>
<dbReference type="EMBL" id="CP017707">
    <property type="protein sequence ID" value="AOZ52117.1"/>
    <property type="molecule type" value="Genomic_DNA"/>
</dbReference>
<gene>
    <name evidence="3" type="ORF">BKX93_20345</name>
</gene>
<sequence>MEASVRISGSSIQGVQPNEQASRVNSVGVQCDDIGISAPRVPGEIKDAPDLAQLDKSAKEAADKAKSCGVDLAKRNFIVKALGFVGSAVGLGAAIAVTVLTGGAGAPLLAFAGVGFTMALADACCALHDWRSKAGGGGGLPMEGDSIGNAVYAIAKRCKASDDTAMKAGTYTSLGIRSAHLLGGLLTAYLDPATTAGTAKQVVTVLGTLVTPTLGEIGKHVAASAALRAAEKGKQEKAEAQALGQITAATPLLQQTQALSAQKTEAEQALAKHKTQADQALNAMLREQGADNQQIGILQYYVKQLEDKLAEQSAALARHAVV</sequence>
<accession>A0A1D9LLH9</accession>
<reference evidence="3 4" key="1">
    <citation type="submission" date="2016-10" db="EMBL/GenBank/DDBJ databases">
        <title>Chromobacterium muskegensis sp. nov., an insecticidal bacterium isolated from Sphagnum bogs.</title>
        <authorList>
            <person name="Sparks M.E."/>
            <person name="Blackburn M.B."/>
            <person name="Gundersen-Rindal D.E."/>
            <person name="Mitchell A."/>
            <person name="Farrar R."/>
            <person name="Kuhar D."/>
        </authorList>
    </citation>
    <scope>NUCLEOTIDE SEQUENCE [LARGE SCALE GENOMIC DNA]</scope>
    <source>
        <strain evidence="3 4">21-1</strain>
    </source>
</reference>
<dbReference type="KEGG" id="cvc:BKX93_20345"/>
<keyword evidence="2" id="KW-0472">Membrane</keyword>
<keyword evidence="2" id="KW-0812">Transmembrane</keyword>
<dbReference type="STRING" id="1108595.BKX93_20345"/>
<evidence type="ECO:0000313" key="3">
    <source>
        <dbReference type="EMBL" id="AOZ52117.1"/>
    </source>
</evidence>
<evidence type="ECO:0000313" key="4">
    <source>
        <dbReference type="Proteomes" id="UP000178776"/>
    </source>
</evidence>
<feature type="coiled-coil region" evidence="1">
    <location>
        <begin position="256"/>
        <end position="283"/>
    </location>
</feature>
<feature type="transmembrane region" description="Helical" evidence="2">
    <location>
        <begin position="81"/>
        <end position="102"/>
    </location>
</feature>
<evidence type="ECO:0000256" key="2">
    <source>
        <dbReference type="SAM" id="Phobius"/>
    </source>
</evidence>
<dbReference type="GeneID" id="68843555"/>
<protein>
    <submittedName>
        <fullName evidence="3">Uncharacterized protein</fullName>
    </submittedName>
</protein>
<name>A0A1D9LLH9_9NEIS</name>
<evidence type="ECO:0000256" key="1">
    <source>
        <dbReference type="SAM" id="Coils"/>
    </source>
</evidence>
<dbReference type="Proteomes" id="UP000178776">
    <property type="component" value="Chromosome"/>
</dbReference>
<dbReference type="RefSeq" id="WP_070981098.1">
    <property type="nucleotide sequence ID" value="NZ_CP017707.1"/>
</dbReference>
<dbReference type="AlphaFoldDB" id="A0A1D9LLH9"/>
<keyword evidence="2" id="KW-1133">Transmembrane helix</keyword>
<keyword evidence="1" id="KW-0175">Coiled coil</keyword>